<name>A0A074XUU3_AURPU</name>
<proteinExistence type="predicted"/>
<dbReference type="Pfam" id="PF00010">
    <property type="entry name" value="HLH"/>
    <property type="match status" value="1"/>
</dbReference>
<dbReference type="Gene3D" id="4.10.280.10">
    <property type="entry name" value="Helix-loop-helix DNA-binding domain"/>
    <property type="match status" value="1"/>
</dbReference>
<protein>
    <recommendedName>
        <fullName evidence="2">BHLH domain-containing protein</fullName>
    </recommendedName>
</protein>
<reference evidence="3 4" key="1">
    <citation type="journal article" date="2014" name="BMC Genomics">
        <title>Genome sequencing of four Aureobasidium pullulans varieties: biotechnological potential, stress tolerance, and description of new species.</title>
        <authorList>
            <person name="Gostin Ar C."/>
            <person name="Ohm R.A."/>
            <person name="Kogej T."/>
            <person name="Sonjak S."/>
            <person name="Turk M."/>
            <person name="Zajc J."/>
            <person name="Zalar P."/>
            <person name="Grube M."/>
            <person name="Sun H."/>
            <person name="Han J."/>
            <person name="Sharma A."/>
            <person name="Chiniquy J."/>
            <person name="Ngan C.Y."/>
            <person name="Lipzen A."/>
            <person name="Barry K."/>
            <person name="Grigoriev I.V."/>
            <person name="Gunde-Cimerman N."/>
        </authorList>
    </citation>
    <scope>NUCLEOTIDE SEQUENCE [LARGE SCALE GENOMIC DNA]</scope>
    <source>
        <strain evidence="3 4">EXF-150</strain>
    </source>
</reference>
<evidence type="ECO:0000259" key="2">
    <source>
        <dbReference type="PROSITE" id="PS50888"/>
    </source>
</evidence>
<gene>
    <name evidence="3" type="ORF">M438DRAFT_370239</name>
</gene>
<dbReference type="HOGENOM" id="CLU_086079_0_0_1"/>
<evidence type="ECO:0000313" key="3">
    <source>
        <dbReference type="EMBL" id="KEQ78396.1"/>
    </source>
</evidence>
<accession>A0A074XUU3</accession>
<feature type="domain" description="BHLH" evidence="2">
    <location>
        <begin position="208"/>
        <end position="268"/>
    </location>
</feature>
<organism evidence="3 4">
    <name type="scientific">Aureobasidium pullulans EXF-150</name>
    <dbReference type="NCBI Taxonomy" id="1043002"/>
    <lineage>
        <taxon>Eukaryota</taxon>
        <taxon>Fungi</taxon>
        <taxon>Dikarya</taxon>
        <taxon>Ascomycota</taxon>
        <taxon>Pezizomycotina</taxon>
        <taxon>Dothideomycetes</taxon>
        <taxon>Dothideomycetidae</taxon>
        <taxon>Dothideales</taxon>
        <taxon>Saccotheciaceae</taxon>
        <taxon>Aureobasidium</taxon>
    </lineage>
</organism>
<dbReference type="GO" id="GO:0046983">
    <property type="term" value="F:protein dimerization activity"/>
    <property type="evidence" value="ECO:0007669"/>
    <property type="project" value="InterPro"/>
</dbReference>
<dbReference type="PROSITE" id="PS50888">
    <property type="entry name" value="BHLH"/>
    <property type="match status" value="1"/>
</dbReference>
<dbReference type="SUPFAM" id="SSF47459">
    <property type="entry name" value="HLH, helix-loop-helix DNA-binding domain"/>
    <property type="match status" value="1"/>
</dbReference>
<dbReference type="Proteomes" id="UP000030706">
    <property type="component" value="Unassembled WGS sequence"/>
</dbReference>
<evidence type="ECO:0000256" key="1">
    <source>
        <dbReference type="SAM" id="MobiDB-lite"/>
    </source>
</evidence>
<dbReference type="InterPro" id="IPR036638">
    <property type="entry name" value="HLH_DNA-bd_sf"/>
</dbReference>
<dbReference type="RefSeq" id="XP_029754583.1">
    <property type="nucleotide sequence ID" value="XM_029908171.1"/>
</dbReference>
<dbReference type="OrthoDB" id="2133190at2759"/>
<evidence type="ECO:0000313" key="4">
    <source>
        <dbReference type="Proteomes" id="UP000030706"/>
    </source>
</evidence>
<dbReference type="GeneID" id="40750477"/>
<feature type="region of interest" description="Disordered" evidence="1">
    <location>
        <begin position="190"/>
        <end position="215"/>
    </location>
</feature>
<sequence length="296" mass="33074">MNFLPMDSYGQQPCKFNASAFQVSSPMPQDSGYASEPNDPFERAFQSQFSPPLQSYAQFGYPSPEDIYTPAHTYTASQKQPLRPRLRHQQSMPVLPYTNHSLNSCETLDERTSRLSIDAGINSMTGYCDIDSLLAAAYNNTCTTQTKRFQTFASQHTSPIRAPQPTVPLPLTPPPLIREPAYPELDNTTAFVNEAPGSPNKATRGRRRGRSTHTEVEQRYRHNLASHFRKLASAVPHIETFQPARAGQIPKPSKAEILLAASGYIQQLEKEIEQLRLVVGSDLSPRRKSPIDGWLS</sequence>
<dbReference type="AlphaFoldDB" id="A0A074XUU3"/>
<dbReference type="EMBL" id="KL585027">
    <property type="protein sequence ID" value="KEQ78396.1"/>
    <property type="molecule type" value="Genomic_DNA"/>
</dbReference>
<dbReference type="STRING" id="1043002.A0A074XUU3"/>
<dbReference type="SMART" id="SM00353">
    <property type="entry name" value="HLH"/>
    <property type="match status" value="1"/>
</dbReference>
<keyword evidence="4" id="KW-1185">Reference proteome</keyword>
<dbReference type="InterPro" id="IPR011598">
    <property type="entry name" value="bHLH_dom"/>
</dbReference>